<feature type="region of interest" description="Disordered" evidence="2">
    <location>
        <begin position="247"/>
        <end position="285"/>
    </location>
</feature>
<accession>A0A432ZZV7</accession>
<dbReference type="EMBL" id="RBNI01024069">
    <property type="protein sequence ID" value="RUO96008.1"/>
    <property type="molecule type" value="Genomic_DNA"/>
</dbReference>
<feature type="region of interest" description="Disordered" evidence="2">
    <location>
        <begin position="118"/>
        <end position="145"/>
    </location>
</feature>
<evidence type="ECO:0000313" key="5">
    <source>
        <dbReference type="Proteomes" id="UP000268093"/>
    </source>
</evidence>
<keyword evidence="1" id="KW-0175">Coiled coil</keyword>
<evidence type="ECO:0000313" key="4">
    <source>
        <dbReference type="EMBL" id="RUO96008.1"/>
    </source>
</evidence>
<reference evidence="4 5" key="1">
    <citation type="journal article" date="2018" name="New Phytol.">
        <title>Phylogenomics of Endogonaceae and evolution of mycorrhizas within Mucoromycota.</title>
        <authorList>
            <person name="Chang Y."/>
            <person name="Desiro A."/>
            <person name="Na H."/>
            <person name="Sandor L."/>
            <person name="Lipzen A."/>
            <person name="Clum A."/>
            <person name="Barry K."/>
            <person name="Grigoriev I.V."/>
            <person name="Martin F.M."/>
            <person name="Stajich J.E."/>
            <person name="Smith M.E."/>
            <person name="Bonito G."/>
            <person name="Spatafora J.W."/>
        </authorList>
    </citation>
    <scope>NUCLEOTIDE SEQUENCE [LARGE SCALE GENOMIC DNA]</scope>
    <source>
        <strain evidence="4 5">GMNB39</strain>
    </source>
</reference>
<name>A0A432ZZV7_9FUNG</name>
<protein>
    <recommendedName>
        <fullName evidence="3">Bud22 domain-containing protein</fullName>
    </recommendedName>
</protein>
<dbReference type="PANTHER" id="PTHR23325">
    <property type="entry name" value="SERUM RESPONSE FACTOR-BINDING"/>
    <property type="match status" value="1"/>
</dbReference>
<gene>
    <name evidence="4" type="ORF">BC936DRAFT_142800</name>
</gene>
<evidence type="ECO:0000256" key="1">
    <source>
        <dbReference type="ARBA" id="ARBA00023054"/>
    </source>
</evidence>
<dbReference type="InterPro" id="IPR015158">
    <property type="entry name" value="Bud22_dom"/>
</dbReference>
<keyword evidence="5" id="KW-1185">Reference proteome</keyword>
<dbReference type="Pfam" id="PF09073">
    <property type="entry name" value="BUD22"/>
    <property type="match status" value="1"/>
</dbReference>
<feature type="domain" description="Bud22" evidence="3">
    <location>
        <begin position="86"/>
        <end position="272"/>
    </location>
</feature>
<dbReference type="AlphaFoldDB" id="A0A432ZZV7"/>
<dbReference type="GO" id="GO:0030686">
    <property type="term" value="C:90S preribosome"/>
    <property type="evidence" value="ECO:0007669"/>
    <property type="project" value="TreeGrafter"/>
</dbReference>
<dbReference type="OrthoDB" id="3364872at2759"/>
<dbReference type="GO" id="GO:0030490">
    <property type="term" value="P:maturation of SSU-rRNA"/>
    <property type="evidence" value="ECO:0007669"/>
    <property type="project" value="TreeGrafter"/>
</dbReference>
<dbReference type="InterPro" id="IPR037393">
    <property type="entry name" value="Bud22/SRFB1"/>
</dbReference>
<feature type="compositionally biased region" description="Basic and acidic residues" evidence="2">
    <location>
        <begin position="247"/>
        <end position="279"/>
    </location>
</feature>
<evidence type="ECO:0000256" key="2">
    <source>
        <dbReference type="SAM" id="MobiDB-lite"/>
    </source>
</evidence>
<proteinExistence type="predicted"/>
<feature type="non-terminal residue" evidence="4">
    <location>
        <position position="285"/>
    </location>
</feature>
<organism evidence="4 5">
    <name type="scientific">Jimgerdemannia flammicorona</name>
    <dbReference type="NCBI Taxonomy" id="994334"/>
    <lineage>
        <taxon>Eukaryota</taxon>
        <taxon>Fungi</taxon>
        <taxon>Fungi incertae sedis</taxon>
        <taxon>Mucoromycota</taxon>
        <taxon>Mucoromycotina</taxon>
        <taxon>Endogonomycetes</taxon>
        <taxon>Endogonales</taxon>
        <taxon>Endogonaceae</taxon>
        <taxon>Jimgerdemannia</taxon>
    </lineage>
</organism>
<sequence length="285" mass="31722">MFPGAENSHFLSVLGHANETQEGKLEIGQEPVLTRAIYAARAQKTEDDANDDDEAKLSSLNALKAEKVERKLVRRLLAVARSGMFHEVKEVRKIFKKAKGFETQRLVKRIKNARWATQAKKGNEEDDAADGQVSAKRIPKKSSPEDVKRFEHELEVIKELNLDHLAEYSVRAKIAKNGALKSHPAVQSYLERTAKDIETTAGGNGGEEAQVMRTIEARLLNSKVVREEFARVVQELEAIVLGGAVKKEGEEEASGKEMVRKRKYKDEKDGDGGSEKINDANEVGF</sequence>
<dbReference type="PANTHER" id="PTHR23325:SF1">
    <property type="entry name" value="SERUM RESPONSE FACTOR-BINDING PROTEIN 1"/>
    <property type="match status" value="1"/>
</dbReference>
<comment type="caution">
    <text evidence="4">The sequence shown here is derived from an EMBL/GenBank/DDBJ whole genome shotgun (WGS) entry which is preliminary data.</text>
</comment>
<dbReference type="Proteomes" id="UP000268093">
    <property type="component" value="Unassembled WGS sequence"/>
</dbReference>
<evidence type="ECO:0000259" key="3">
    <source>
        <dbReference type="Pfam" id="PF09073"/>
    </source>
</evidence>
<dbReference type="GO" id="GO:0005634">
    <property type="term" value="C:nucleus"/>
    <property type="evidence" value="ECO:0007669"/>
    <property type="project" value="TreeGrafter"/>
</dbReference>